<feature type="transmembrane region" description="Helical" evidence="6">
    <location>
        <begin position="105"/>
        <end position="126"/>
    </location>
</feature>
<dbReference type="PANTHER" id="PTHR33545">
    <property type="entry name" value="UPF0750 MEMBRANE PROTEIN YITT-RELATED"/>
    <property type="match status" value="1"/>
</dbReference>
<keyword evidence="3 6" id="KW-0812">Transmembrane</keyword>
<organism evidence="8 9">
    <name type="scientific">Brevibacillus formosus</name>
    <dbReference type="NCBI Taxonomy" id="54913"/>
    <lineage>
        <taxon>Bacteria</taxon>
        <taxon>Bacillati</taxon>
        <taxon>Bacillota</taxon>
        <taxon>Bacilli</taxon>
        <taxon>Bacillales</taxon>
        <taxon>Paenibacillaceae</taxon>
        <taxon>Brevibacillus</taxon>
    </lineage>
</organism>
<dbReference type="PIRSF" id="PIRSF006483">
    <property type="entry name" value="Membrane_protein_YitT"/>
    <property type="match status" value="1"/>
</dbReference>
<proteinExistence type="predicted"/>
<dbReference type="PANTHER" id="PTHR33545:SF10">
    <property type="entry name" value="UPF0750 MEMBRANE PROTEIN YPJC"/>
    <property type="match status" value="1"/>
</dbReference>
<reference evidence="8 9" key="1">
    <citation type="submission" date="2016-11" db="EMBL/GenBank/DDBJ databases">
        <authorList>
            <person name="Jaros S."/>
            <person name="Januszkiewicz K."/>
            <person name="Wedrychowicz H."/>
        </authorList>
    </citation>
    <scope>NUCLEOTIDE SEQUENCE [LARGE SCALE GENOMIC DNA]</scope>
    <source>
        <strain evidence="8 9">NF2</strain>
    </source>
</reference>
<dbReference type="InterPro" id="IPR019264">
    <property type="entry name" value="DUF2179"/>
</dbReference>
<feature type="transmembrane region" description="Helical" evidence="6">
    <location>
        <begin position="75"/>
        <end position="93"/>
    </location>
</feature>
<dbReference type="KEGG" id="bfm:BP422_07685"/>
<evidence type="ECO:0000256" key="4">
    <source>
        <dbReference type="ARBA" id="ARBA00022989"/>
    </source>
</evidence>
<comment type="subcellular location">
    <subcellularLocation>
        <location evidence="1">Cell membrane</location>
        <topology evidence="1">Multi-pass membrane protein</topology>
    </subcellularLocation>
</comment>
<evidence type="ECO:0000256" key="2">
    <source>
        <dbReference type="ARBA" id="ARBA00022475"/>
    </source>
</evidence>
<keyword evidence="5 6" id="KW-0472">Membrane</keyword>
<dbReference type="AlphaFoldDB" id="A0A220MFY5"/>
<feature type="transmembrane region" description="Helical" evidence="6">
    <location>
        <begin position="7"/>
        <end position="25"/>
    </location>
</feature>
<feature type="transmembrane region" description="Helical" evidence="6">
    <location>
        <begin position="45"/>
        <end position="68"/>
    </location>
</feature>
<dbReference type="Pfam" id="PF10035">
    <property type="entry name" value="DUF2179"/>
    <property type="match status" value="1"/>
</dbReference>
<dbReference type="GO" id="GO:0005886">
    <property type="term" value="C:plasma membrane"/>
    <property type="evidence" value="ECO:0007669"/>
    <property type="project" value="UniProtKB-SubCell"/>
</dbReference>
<dbReference type="RefSeq" id="WP_088907249.1">
    <property type="nucleotide sequence ID" value="NZ_CP018145.1"/>
</dbReference>
<name>A0A220MFY5_9BACL</name>
<gene>
    <name evidence="8" type="ORF">BP422_07685</name>
</gene>
<dbReference type="Pfam" id="PF02588">
    <property type="entry name" value="YitT_membrane"/>
    <property type="match status" value="1"/>
</dbReference>
<protein>
    <recommendedName>
        <fullName evidence="7">DUF2179 domain-containing protein</fullName>
    </recommendedName>
</protein>
<accession>A0A220MFY5</accession>
<dbReference type="Gene3D" id="3.30.70.120">
    <property type="match status" value="1"/>
</dbReference>
<dbReference type="EMBL" id="CP018145">
    <property type="protein sequence ID" value="ASJ53450.1"/>
    <property type="molecule type" value="Genomic_DNA"/>
</dbReference>
<evidence type="ECO:0000256" key="6">
    <source>
        <dbReference type="SAM" id="Phobius"/>
    </source>
</evidence>
<evidence type="ECO:0000259" key="7">
    <source>
        <dbReference type="Pfam" id="PF10035"/>
    </source>
</evidence>
<evidence type="ECO:0000256" key="1">
    <source>
        <dbReference type="ARBA" id="ARBA00004651"/>
    </source>
</evidence>
<evidence type="ECO:0000313" key="9">
    <source>
        <dbReference type="Proteomes" id="UP000197781"/>
    </source>
</evidence>
<sequence length="285" mass="30818">MKIRLDSIIAIIIGSAIMGFGINAFNIPNHLAEGGITGISILIKLLVPVVDQGIVFFVLNVPLFFLGWKILGRTSFFYTILGTVSLSVFLSLFDGVLPLPMKDRLLASLYAGVAVGVGLGIIFRYGGTTGGVDIIARLLQKHMGISMGRTLFFGDILVIGASLVYLNLESAMYTLVVVFIAARVIDFFQDGAYAGKALTIISNEADSIAKHILDVGRGVTLLAGKGAYSGEEKKVIYVVVSRNEVMRFKTIVQEIDPHAFVIVNDVHEVLGEGFTLDENKKPLHD</sequence>
<dbReference type="InterPro" id="IPR051461">
    <property type="entry name" value="UPF0750_membrane"/>
</dbReference>
<feature type="domain" description="DUF2179" evidence="7">
    <location>
        <begin position="217"/>
        <end position="271"/>
    </location>
</feature>
<evidence type="ECO:0000256" key="5">
    <source>
        <dbReference type="ARBA" id="ARBA00023136"/>
    </source>
</evidence>
<evidence type="ECO:0000256" key="3">
    <source>
        <dbReference type="ARBA" id="ARBA00022692"/>
    </source>
</evidence>
<keyword evidence="2" id="KW-1003">Cell membrane</keyword>
<dbReference type="Proteomes" id="UP000197781">
    <property type="component" value="Chromosome"/>
</dbReference>
<keyword evidence="4 6" id="KW-1133">Transmembrane helix</keyword>
<evidence type="ECO:0000313" key="8">
    <source>
        <dbReference type="EMBL" id="ASJ53450.1"/>
    </source>
</evidence>
<dbReference type="CDD" id="cd16380">
    <property type="entry name" value="YitT_C"/>
    <property type="match status" value="1"/>
</dbReference>
<dbReference type="InterPro" id="IPR015867">
    <property type="entry name" value="N-reg_PII/ATP_PRibTrfase_C"/>
</dbReference>
<dbReference type="InterPro" id="IPR003740">
    <property type="entry name" value="YitT"/>
</dbReference>